<sequence length="139" mass="16069">MKGPDANDTSWVSIIFTIACLAMSEILENSLYNKMLTAVMILILIFIVIHRLKVTVYDIQTQDDNINTFISVKADYWILYVKDMIAYGLMAAIFFDFLFIKNSLAWLILLIIVILFGLLILFENKFEKKTDILETNDTE</sequence>
<keyword evidence="1" id="KW-0472">Membrane</keyword>
<keyword evidence="3" id="KW-1185">Reference proteome</keyword>
<name>A0A9X4L5C4_9STAP</name>
<accession>A0A9X4L5C4</accession>
<proteinExistence type="predicted"/>
<dbReference type="RefSeq" id="WP_277583560.1">
    <property type="nucleotide sequence ID" value="NZ_JAMBPY010000010.1"/>
</dbReference>
<organism evidence="2 3">
    <name type="scientific">Staphylococcus equorum</name>
    <dbReference type="NCBI Taxonomy" id="246432"/>
    <lineage>
        <taxon>Bacteria</taxon>
        <taxon>Bacillati</taxon>
        <taxon>Bacillota</taxon>
        <taxon>Bacilli</taxon>
        <taxon>Bacillales</taxon>
        <taxon>Staphylococcaceae</taxon>
        <taxon>Staphylococcus</taxon>
    </lineage>
</organism>
<feature type="transmembrane region" description="Helical" evidence="1">
    <location>
        <begin position="77"/>
        <end position="98"/>
    </location>
</feature>
<feature type="transmembrane region" description="Helical" evidence="1">
    <location>
        <begin position="31"/>
        <end position="49"/>
    </location>
</feature>
<protein>
    <submittedName>
        <fullName evidence="2">Uncharacterized protein</fullName>
    </submittedName>
</protein>
<keyword evidence="1" id="KW-1133">Transmembrane helix</keyword>
<feature type="transmembrane region" description="Helical" evidence="1">
    <location>
        <begin position="104"/>
        <end position="122"/>
    </location>
</feature>
<gene>
    <name evidence="2" type="ORF">M4L89_12690</name>
</gene>
<dbReference type="AlphaFoldDB" id="A0A9X4L5C4"/>
<dbReference type="EMBL" id="JAMBQA010000009">
    <property type="protein sequence ID" value="MDG0847086.1"/>
    <property type="molecule type" value="Genomic_DNA"/>
</dbReference>
<reference evidence="2" key="1">
    <citation type="submission" date="2022-05" db="EMBL/GenBank/DDBJ databases">
        <title>Comparative genomics of Staphylococcus equorum isolates.</title>
        <authorList>
            <person name="Luelf R.H."/>
        </authorList>
    </citation>
    <scope>NUCLEOTIDE SEQUENCE</scope>
    <source>
        <strain evidence="2">TMW 2.2497</strain>
    </source>
</reference>
<keyword evidence="1" id="KW-0812">Transmembrane</keyword>
<evidence type="ECO:0000313" key="2">
    <source>
        <dbReference type="EMBL" id="MDG0847086.1"/>
    </source>
</evidence>
<evidence type="ECO:0000313" key="3">
    <source>
        <dbReference type="Proteomes" id="UP001152422"/>
    </source>
</evidence>
<evidence type="ECO:0000256" key="1">
    <source>
        <dbReference type="SAM" id="Phobius"/>
    </source>
</evidence>
<dbReference type="Proteomes" id="UP001152422">
    <property type="component" value="Unassembled WGS sequence"/>
</dbReference>
<dbReference type="PROSITE" id="PS51257">
    <property type="entry name" value="PROKAR_LIPOPROTEIN"/>
    <property type="match status" value="1"/>
</dbReference>
<comment type="caution">
    <text evidence="2">The sequence shown here is derived from an EMBL/GenBank/DDBJ whole genome shotgun (WGS) entry which is preliminary data.</text>
</comment>